<dbReference type="GO" id="GO:0016853">
    <property type="term" value="F:isomerase activity"/>
    <property type="evidence" value="ECO:0007669"/>
    <property type="project" value="UniProtKB-KW"/>
</dbReference>
<dbReference type="Pfam" id="PF01050">
    <property type="entry name" value="MannoseP_isomer"/>
    <property type="match status" value="1"/>
</dbReference>
<dbReference type="UniPathway" id="UPA00126">
    <property type="reaction ID" value="UER00930"/>
</dbReference>
<feature type="domain" description="Nucleotidyl transferase" evidence="13">
    <location>
        <begin position="3"/>
        <end position="285"/>
    </location>
</feature>
<evidence type="ECO:0000256" key="4">
    <source>
        <dbReference type="ARBA" id="ARBA00022679"/>
    </source>
</evidence>
<evidence type="ECO:0000256" key="10">
    <source>
        <dbReference type="ARBA" id="ARBA00056744"/>
    </source>
</evidence>
<evidence type="ECO:0000259" key="14">
    <source>
        <dbReference type="Pfam" id="PF01050"/>
    </source>
</evidence>
<reference evidence="16 17" key="2">
    <citation type="submission" date="2018-03" db="EMBL/GenBank/DDBJ databases">
        <authorList>
            <person name="Keele B.F."/>
        </authorList>
    </citation>
    <scope>NUCLEOTIDE SEQUENCE [LARGE SCALE GENOMIC DNA]</scope>
    <source>
        <strain evidence="16 17">D13</strain>
    </source>
</reference>
<name>A0A2P1PZ83_9GAMM</name>
<dbReference type="SUPFAM" id="SSF51182">
    <property type="entry name" value="RmlC-like cupins"/>
    <property type="match status" value="1"/>
</dbReference>
<evidence type="ECO:0000256" key="2">
    <source>
        <dbReference type="ARBA" id="ARBA00006115"/>
    </source>
</evidence>
<dbReference type="FunFam" id="3.90.550.10:FF:000046">
    <property type="entry name" value="Mannose-1-phosphate guanylyltransferase (GDP)"/>
    <property type="match status" value="1"/>
</dbReference>
<dbReference type="Gene3D" id="2.60.120.10">
    <property type="entry name" value="Jelly Rolls"/>
    <property type="match status" value="1"/>
</dbReference>
<dbReference type="GO" id="GO:0005525">
    <property type="term" value="F:GTP binding"/>
    <property type="evidence" value="ECO:0007669"/>
    <property type="project" value="UniProtKB-KW"/>
</dbReference>
<dbReference type="InterPro" id="IPR029044">
    <property type="entry name" value="Nucleotide-diphossugar_trans"/>
</dbReference>
<dbReference type="InterPro" id="IPR014710">
    <property type="entry name" value="RmlC-like_jellyroll"/>
</dbReference>
<dbReference type="CDD" id="cd02213">
    <property type="entry name" value="cupin_PMI_typeII_C"/>
    <property type="match status" value="1"/>
</dbReference>
<dbReference type="Pfam" id="PF00483">
    <property type="entry name" value="NTP_transferase"/>
    <property type="match status" value="1"/>
</dbReference>
<dbReference type="FunFam" id="2.60.120.10:FF:000032">
    <property type="entry name" value="Mannose-1-phosphate guanylyltransferase/mannose-6-phosphate isomerase"/>
    <property type="match status" value="1"/>
</dbReference>
<reference evidence="16 17" key="1">
    <citation type="submission" date="2018-03" db="EMBL/GenBank/DDBJ databases">
        <title>Ahniella affigens gen. nov., sp. nov., a gammaproteobacterium isolated from sandy soil near a stream.</title>
        <authorList>
            <person name="Ko Y."/>
            <person name="Kim J.-H."/>
        </authorList>
    </citation>
    <scope>NUCLEOTIDE SEQUENCE [LARGE SCALE GENOMIC DNA]</scope>
    <source>
        <strain evidence="16 17">D13</strain>
    </source>
</reference>
<gene>
    <name evidence="16" type="ORF">C7S18_15445</name>
</gene>
<dbReference type="SUPFAM" id="SSF53448">
    <property type="entry name" value="Nucleotide-diphospho-sugar transferases"/>
    <property type="match status" value="1"/>
</dbReference>
<dbReference type="InterPro" id="IPR054566">
    <property type="entry name" value="ManC/GMP-like_b-helix"/>
</dbReference>
<keyword evidence="16" id="KW-0413">Isomerase</keyword>
<dbReference type="InterPro" id="IPR049577">
    <property type="entry name" value="GMPP_N"/>
</dbReference>
<comment type="similarity">
    <text evidence="2 12">Belongs to the mannose-6-phosphate isomerase type 2 family.</text>
</comment>
<evidence type="ECO:0000256" key="3">
    <source>
        <dbReference type="ARBA" id="ARBA00012387"/>
    </source>
</evidence>
<keyword evidence="7" id="KW-0342">GTP-binding</keyword>
<accession>A0A2P1PZ83</accession>
<dbReference type="GO" id="GO:0009298">
    <property type="term" value="P:GDP-mannose biosynthetic process"/>
    <property type="evidence" value="ECO:0007669"/>
    <property type="project" value="UniProtKB-UniPathway"/>
</dbReference>
<dbReference type="InterPro" id="IPR011051">
    <property type="entry name" value="RmlC_Cupin_sf"/>
</dbReference>
<dbReference type="CDD" id="cd02509">
    <property type="entry name" value="GDP-M1P_Guanylyltransferase"/>
    <property type="match status" value="1"/>
</dbReference>
<evidence type="ECO:0000256" key="8">
    <source>
        <dbReference type="ARBA" id="ARBA00023169"/>
    </source>
</evidence>
<feature type="domain" description="MannoseP isomerase/GMP-like beta-helix" evidence="15">
    <location>
        <begin position="295"/>
        <end position="349"/>
    </location>
</feature>
<dbReference type="AlphaFoldDB" id="A0A2P1PZ83"/>
<keyword evidence="17" id="KW-1185">Reference proteome</keyword>
<keyword evidence="5 16" id="KW-0548">Nucleotidyltransferase</keyword>
<dbReference type="OrthoDB" id="9806359at2"/>
<evidence type="ECO:0000256" key="11">
    <source>
        <dbReference type="ARBA" id="ARBA00074812"/>
    </source>
</evidence>
<evidence type="ECO:0000259" key="15">
    <source>
        <dbReference type="Pfam" id="PF22640"/>
    </source>
</evidence>
<feature type="domain" description="Mannose-6-phosphate isomerase type II C-terminal" evidence="14">
    <location>
        <begin position="354"/>
        <end position="467"/>
    </location>
</feature>
<dbReference type="KEGG" id="xba:C7S18_15445"/>
<evidence type="ECO:0000256" key="5">
    <source>
        <dbReference type="ARBA" id="ARBA00022695"/>
    </source>
</evidence>
<dbReference type="GO" id="GO:0000271">
    <property type="term" value="P:polysaccharide biosynthetic process"/>
    <property type="evidence" value="ECO:0007669"/>
    <property type="project" value="UniProtKB-KW"/>
</dbReference>
<dbReference type="InterPro" id="IPR051161">
    <property type="entry name" value="Mannose-6P_isomerase_type2"/>
</dbReference>
<evidence type="ECO:0000256" key="1">
    <source>
        <dbReference type="ARBA" id="ARBA00004823"/>
    </source>
</evidence>
<evidence type="ECO:0000256" key="12">
    <source>
        <dbReference type="RuleBase" id="RU004190"/>
    </source>
</evidence>
<sequence>MIPVILSGGAGTRLWPVSRRSYPKPFMSLPDGETLLEKTAKRALAVADAAAPIITVTARDYGFITRDAYAGIAGFAPERQVMLLEPIARNTAPAILAAALWVQARYGDDAQILVLPADHLIRDLDAFKEAVQRAERLAADGYLGTFGVVPTRPETGYGYIERGPALRESGFEVARFVEKPDLQTAQKYLSSGGFYWNSGMFCFRAGTLLDVANQVCPEVLAPTRGTIQTDHDAASQVLNLDALKQVPDISIDYAIMERATHRAVVPAAFDWSDIGSWNALADLVDADEVGNRRLGNAVFVGAARNYVQSPKRVIAAVGVSDLMIIDTDDALLVAHREQSQSVKQVVDALKQAKHHSTELHTTVYRPWGSYTVLEDADDCKVKRLVVKPGHVLSLQKHHRRSEHWTVVSGTALVRIGDQEFDLRQNQSCYIPIDTLHRLENRTDQDLALIEVQCGDYFGEDDIVRLEDRYGRV</sequence>
<evidence type="ECO:0000313" key="17">
    <source>
        <dbReference type="Proteomes" id="UP000241074"/>
    </source>
</evidence>
<comment type="pathway">
    <text evidence="1">Nucleotide-sugar biosynthesis; GDP-alpha-D-mannose biosynthesis; GDP-alpha-D-mannose from alpha-D-mannose 1-phosphate (GTP route): step 1/1.</text>
</comment>
<dbReference type="Gene3D" id="3.90.550.10">
    <property type="entry name" value="Spore Coat Polysaccharide Biosynthesis Protein SpsA, Chain A"/>
    <property type="match status" value="1"/>
</dbReference>
<dbReference type="EMBL" id="CP027860">
    <property type="protein sequence ID" value="AVQ00141.1"/>
    <property type="molecule type" value="Genomic_DNA"/>
</dbReference>
<dbReference type="InterPro" id="IPR005835">
    <property type="entry name" value="NTP_transferase_dom"/>
</dbReference>
<keyword evidence="4 16" id="KW-0808">Transferase</keyword>
<dbReference type="Pfam" id="PF22640">
    <property type="entry name" value="ManC_GMP_beta-helix"/>
    <property type="match status" value="1"/>
</dbReference>
<dbReference type="EC" id="2.7.7.13" evidence="3"/>
<dbReference type="InterPro" id="IPR006375">
    <property type="entry name" value="Man1P_GuaTrfase/Man6P_Isoase"/>
</dbReference>
<comment type="function">
    <text evidence="10">Involved in xanthan production.</text>
</comment>
<dbReference type="GO" id="GO:0004475">
    <property type="term" value="F:mannose-1-phosphate guanylyltransferase (GTP) activity"/>
    <property type="evidence" value="ECO:0007669"/>
    <property type="project" value="UniProtKB-EC"/>
</dbReference>
<keyword evidence="8" id="KW-0270">Exopolysaccharide synthesis</keyword>
<dbReference type="NCBIfam" id="TIGR01479">
    <property type="entry name" value="GMP_PMI"/>
    <property type="match status" value="1"/>
</dbReference>
<evidence type="ECO:0000256" key="9">
    <source>
        <dbReference type="ARBA" id="ARBA00047343"/>
    </source>
</evidence>
<dbReference type="Proteomes" id="UP000241074">
    <property type="component" value="Chromosome"/>
</dbReference>
<evidence type="ECO:0000313" key="16">
    <source>
        <dbReference type="EMBL" id="AVQ00141.1"/>
    </source>
</evidence>
<protein>
    <recommendedName>
        <fullName evidence="11">Xanthan biosynthesis protein XanB</fullName>
        <ecNumber evidence="3">2.7.7.13</ecNumber>
    </recommendedName>
</protein>
<organism evidence="16 17">
    <name type="scientific">Ahniella affigens</name>
    <dbReference type="NCBI Taxonomy" id="2021234"/>
    <lineage>
        <taxon>Bacteria</taxon>
        <taxon>Pseudomonadati</taxon>
        <taxon>Pseudomonadota</taxon>
        <taxon>Gammaproteobacteria</taxon>
        <taxon>Lysobacterales</taxon>
        <taxon>Rhodanobacteraceae</taxon>
        <taxon>Ahniella</taxon>
    </lineage>
</organism>
<proteinExistence type="inferred from homology"/>
<evidence type="ECO:0000256" key="7">
    <source>
        <dbReference type="ARBA" id="ARBA00023134"/>
    </source>
</evidence>
<dbReference type="PANTHER" id="PTHR46390:SF1">
    <property type="entry name" value="MANNOSE-1-PHOSPHATE GUANYLYLTRANSFERASE"/>
    <property type="match status" value="1"/>
</dbReference>
<dbReference type="InterPro" id="IPR001538">
    <property type="entry name" value="Man6P_isomerase-2_C"/>
</dbReference>
<keyword evidence="6" id="KW-0547">Nucleotide-binding</keyword>
<comment type="catalytic activity">
    <reaction evidence="9">
        <text>alpha-D-mannose 1-phosphate + GTP + H(+) = GDP-alpha-D-mannose + diphosphate</text>
        <dbReference type="Rhea" id="RHEA:15229"/>
        <dbReference type="ChEBI" id="CHEBI:15378"/>
        <dbReference type="ChEBI" id="CHEBI:33019"/>
        <dbReference type="ChEBI" id="CHEBI:37565"/>
        <dbReference type="ChEBI" id="CHEBI:57527"/>
        <dbReference type="ChEBI" id="CHEBI:58409"/>
        <dbReference type="EC" id="2.7.7.13"/>
    </reaction>
</comment>
<evidence type="ECO:0000256" key="6">
    <source>
        <dbReference type="ARBA" id="ARBA00022741"/>
    </source>
</evidence>
<dbReference type="PANTHER" id="PTHR46390">
    <property type="entry name" value="MANNOSE-1-PHOSPHATE GUANYLYLTRANSFERASE"/>
    <property type="match status" value="1"/>
</dbReference>
<evidence type="ECO:0000259" key="13">
    <source>
        <dbReference type="Pfam" id="PF00483"/>
    </source>
</evidence>